<feature type="compositionally biased region" description="Low complexity" evidence="13">
    <location>
        <begin position="423"/>
        <end position="434"/>
    </location>
</feature>
<dbReference type="InterPro" id="IPR014729">
    <property type="entry name" value="Rossmann-like_a/b/a_fold"/>
</dbReference>
<comment type="similarity">
    <text evidence="3 12">Belongs to the class-I aminoacyl-tRNA synthetase family.</text>
</comment>
<comment type="subcellular location">
    <subcellularLocation>
        <location evidence="2">Cytoplasm</location>
    </subcellularLocation>
    <subcellularLocation>
        <location evidence="1">Mitochondrion matrix</location>
    </subcellularLocation>
</comment>
<evidence type="ECO:0000256" key="10">
    <source>
        <dbReference type="ARBA" id="ARBA00030520"/>
    </source>
</evidence>
<feature type="domain" description="Aminoacyl-tRNA synthetase class Ia" evidence="14">
    <location>
        <begin position="384"/>
        <end position="608"/>
    </location>
</feature>
<dbReference type="Pfam" id="PF09334">
    <property type="entry name" value="tRNA-synt_1g"/>
    <property type="match status" value="1"/>
</dbReference>
<protein>
    <recommendedName>
        <fullName evidence="4">leucine--tRNA ligase</fullName>
        <ecNumber evidence="4">6.1.1.4</ecNumber>
    </recommendedName>
    <alternativeName>
        <fullName evidence="10">Leucyl-tRNA synthetase</fullName>
    </alternativeName>
</protein>
<evidence type="ECO:0000256" key="11">
    <source>
        <dbReference type="ARBA" id="ARBA00047469"/>
    </source>
</evidence>
<evidence type="ECO:0000259" key="15">
    <source>
        <dbReference type="Pfam" id="PF08264"/>
    </source>
</evidence>
<dbReference type="Gene3D" id="1.10.730.10">
    <property type="entry name" value="Isoleucyl-tRNA Synthetase, Domain 1"/>
    <property type="match status" value="1"/>
</dbReference>
<keyword evidence="9 12" id="KW-0030">Aminoacyl-tRNA synthetase</keyword>
<dbReference type="InterPro" id="IPR001412">
    <property type="entry name" value="aa-tRNA-synth_I_CS"/>
</dbReference>
<dbReference type="InterPro" id="IPR013155">
    <property type="entry name" value="M/V/L/I-tRNA-synth_anticd-bd"/>
</dbReference>
<dbReference type="Proteomes" id="UP000268162">
    <property type="component" value="Unassembled WGS sequence"/>
</dbReference>
<dbReference type="InterPro" id="IPR015413">
    <property type="entry name" value="Methionyl/Leucyl_tRNA_Synth"/>
</dbReference>
<dbReference type="FunFam" id="1.10.730.10:FF:000002">
    <property type="entry name" value="Leucine--tRNA ligase"/>
    <property type="match status" value="1"/>
</dbReference>
<evidence type="ECO:0000256" key="2">
    <source>
        <dbReference type="ARBA" id="ARBA00004496"/>
    </source>
</evidence>
<dbReference type="PRINTS" id="PR00985">
    <property type="entry name" value="TRNASYNTHLEU"/>
</dbReference>
<evidence type="ECO:0000256" key="13">
    <source>
        <dbReference type="SAM" id="MobiDB-lite"/>
    </source>
</evidence>
<evidence type="ECO:0000256" key="7">
    <source>
        <dbReference type="ARBA" id="ARBA00022840"/>
    </source>
</evidence>
<keyword evidence="19" id="KW-1185">Reference proteome</keyword>
<feature type="region of interest" description="Disordered" evidence="13">
    <location>
        <begin position="423"/>
        <end position="454"/>
    </location>
</feature>
<evidence type="ECO:0000256" key="4">
    <source>
        <dbReference type="ARBA" id="ARBA00013164"/>
    </source>
</evidence>
<dbReference type="Gene3D" id="3.40.50.620">
    <property type="entry name" value="HUPs"/>
    <property type="match status" value="2"/>
</dbReference>
<organism evidence="18 19">
    <name type="scientific">Dimargaris cristalligena</name>
    <dbReference type="NCBI Taxonomy" id="215637"/>
    <lineage>
        <taxon>Eukaryota</taxon>
        <taxon>Fungi</taxon>
        <taxon>Fungi incertae sedis</taxon>
        <taxon>Zoopagomycota</taxon>
        <taxon>Kickxellomycotina</taxon>
        <taxon>Dimargaritomycetes</taxon>
        <taxon>Dimargaritales</taxon>
        <taxon>Dimargaritaceae</taxon>
        <taxon>Dimargaris</taxon>
    </lineage>
</organism>
<evidence type="ECO:0000256" key="12">
    <source>
        <dbReference type="RuleBase" id="RU363035"/>
    </source>
</evidence>
<evidence type="ECO:0000256" key="5">
    <source>
        <dbReference type="ARBA" id="ARBA00022598"/>
    </source>
</evidence>
<dbReference type="CDD" id="cd07958">
    <property type="entry name" value="Anticodon_Ia_Leu_BEm"/>
    <property type="match status" value="1"/>
</dbReference>
<reference evidence="19" key="1">
    <citation type="journal article" date="2018" name="Nat. Microbiol.">
        <title>Leveraging single-cell genomics to expand the fungal tree of life.</title>
        <authorList>
            <person name="Ahrendt S.R."/>
            <person name="Quandt C.A."/>
            <person name="Ciobanu D."/>
            <person name="Clum A."/>
            <person name="Salamov A."/>
            <person name="Andreopoulos B."/>
            <person name="Cheng J.F."/>
            <person name="Woyke T."/>
            <person name="Pelin A."/>
            <person name="Henrissat B."/>
            <person name="Reynolds N.K."/>
            <person name="Benny G.L."/>
            <person name="Smith M.E."/>
            <person name="James T.Y."/>
            <person name="Grigoriev I.V."/>
        </authorList>
    </citation>
    <scope>NUCLEOTIDE SEQUENCE [LARGE SCALE GENOMIC DNA]</scope>
    <source>
        <strain evidence="19">RSA 468</strain>
    </source>
</reference>
<name>A0A4P9ZYS3_9FUNG</name>
<dbReference type="CDD" id="cd00812">
    <property type="entry name" value="LeuRS_core"/>
    <property type="match status" value="1"/>
</dbReference>
<dbReference type="Pfam" id="PF08264">
    <property type="entry name" value="Anticodon_1"/>
    <property type="match status" value="1"/>
</dbReference>
<evidence type="ECO:0000256" key="6">
    <source>
        <dbReference type="ARBA" id="ARBA00022741"/>
    </source>
</evidence>
<evidence type="ECO:0000259" key="16">
    <source>
        <dbReference type="Pfam" id="PF09334"/>
    </source>
</evidence>
<feature type="domain" description="Methionyl/Valyl/Leucyl/Isoleucyl-tRNA synthetase anticodon-binding" evidence="15">
    <location>
        <begin position="657"/>
        <end position="787"/>
    </location>
</feature>
<dbReference type="HAMAP" id="MF_00049_B">
    <property type="entry name" value="Leu_tRNA_synth_B"/>
    <property type="match status" value="1"/>
</dbReference>
<dbReference type="GO" id="GO:0005759">
    <property type="term" value="C:mitochondrial matrix"/>
    <property type="evidence" value="ECO:0007669"/>
    <property type="project" value="UniProtKB-SubCell"/>
</dbReference>
<dbReference type="InterPro" id="IPR009080">
    <property type="entry name" value="tRNAsynth_Ia_anticodon-bd"/>
</dbReference>
<comment type="catalytic activity">
    <reaction evidence="11">
        <text>tRNA(Leu) + L-leucine + ATP = L-leucyl-tRNA(Leu) + AMP + diphosphate</text>
        <dbReference type="Rhea" id="RHEA:11688"/>
        <dbReference type="Rhea" id="RHEA-COMP:9613"/>
        <dbReference type="Rhea" id="RHEA-COMP:9622"/>
        <dbReference type="ChEBI" id="CHEBI:30616"/>
        <dbReference type="ChEBI" id="CHEBI:33019"/>
        <dbReference type="ChEBI" id="CHEBI:57427"/>
        <dbReference type="ChEBI" id="CHEBI:78442"/>
        <dbReference type="ChEBI" id="CHEBI:78494"/>
        <dbReference type="ChEBI" id="CHEBI:456215"/>
        <dbReference type="EC" id="6.1.1.4"/>
    </reaction>
</comment>
<dbReference type="InterPro" id="IPR002300">
    <property type="entry name" value="aa-tRNA-synth_Ia"/>
</dbReference>
<keyword evidence="7 12" id="KW-0067">ATP-binding</keyword>
<dbReference type="GO" id="GO:0005524">
    <property type="term" value="F:ATP binding"/>
    <property type="evidence" value="ECO:0007669"/>
    <property type="project" value="UniProtKB-KW"/>
</dbReference>
<dbReference type="PANTHER" id="PTHR43740:SF2">
    <property type="entry name" value="LEUCINE--TRNA LIGASE, MITOCHONDRIAL"/>
    <property type="match status" value="1"/>
</dbReference>
<sequence length="839" mass="94348">MFPYPSGKLHMGHVRVYTIADTLARFHKMTGKHVIHPMAWDAFGLPAENAAIERNIPPAEWTYSNIAQMKKQLQMMLTDIDWDMEFATCDPEYYKWTQDLFIKLHQAGLVYQKEALVNWDPVDQTVLANEQVDKSGRSWRSGALVEKRQLKQWFIRITAYAEELLQDLNSLQGWPNRVLQMQRNWIGKSEGAEFDFPLLSPTPGTPSDSKLTVFTSRPDTLYGVSYLAVAANHALVTSGAILANHRPSVKAFMDRVAAKTDAYAEPSRDGAFTGLYALHPFTHQKVPIYIAEYVLGDYGTGVVMGVPGHDIRDWEFAHQQPELANQIQFVIDSPNAADGPVLTLGALNSNCGPYAGLSSKVAMQKITKDAQAQGVGRSKVQYKLRDWLVSRQRYWGAPVPMVHCSSCGTVPVPRSDLPVLLPPSSELSSRGGSPLKRDETWQQTTCPGCQGPARRDTDTMDTFVDSSWYFLRFLDAQNSQQAFAPDTARRAMPVDLYVGGIEHAILHLLYSRFITKFLWRENHFDTKAHPGSNLDRLRGEPFIQLLTQGMVDLADPRNPIVRRTGESASVNHEKMSKSKYNGVDPETVIGAYGADCTRLYILYKAPPQEVLEWDEQSIVGMQRWLARVSRLVQQNNHAHLPPKDYRIEPDSLIPAERDLYATAHQTIQQVTRDLAEGHSFNTAIAALIKLTNALTLYYPPMAPPSRPGNTASELPRSPFLLPAILDYLVRMLAPMAPCIAEEFWTSSHLTSVFHQLWPTFNPKAISNVEVETVIQINGKTKFKLSFPSTVLDQKSHFLELIKASPQFQKFLHDRQTKKPLTVVNEIVVKGGKLVNFILK</sequence>
<dbReference type="Pfam" id="PF00133">
    <property type="entry name" value="tRNA-synt_1"/>
    <property type="match status" value="1"/>
</dbReference>
<dbReference type="GO" id="GO:0032543">
    <property type="term" value="P:mitochondrial translation"/>
    <property type="evidence" value="ECO:0007669"/>
    <property type="project" value="TreeGrafter"/>
</dbReference>
<keyword evidence="8 12" id="KW-0648">Protein biosynthesis</keyword>
<evidence type="ECO:0000313" key="19">
    <source>
        <dbReference type="Proteomes" id="UP000268162"/>
    </source>
</evidence>
<dbReference type="PANTHER" id="PTHR43740">
    <property type="entry name" value="LEUCYL-TRNA SYNTHETASE"/>
    <property type="match status" value="1"/>
</dbReference>
<dbReference type="NCBIfam" id="TIGR00396">
    <property type="entry name" value="leuS_bact"/>
    <property type="match status" value="1"/>
</dbReference>
<dbReference type="GO" id="GO:0004823">
    <property type="term" value="F:leucine-tRNA ligase activity"/>
    <property type="evidence" value="ECO:0007669"/>
    <property type="project" value="UniProtKB-EC"/>
</dbReference>
<dbReference type="STRING" id="215637.A0A4P9ZYS3"/>
<dbReference type="FunFam" id="3.40.50.620:FF:000003">
    <property type="entry name" value="Leucine--tRNA ligase"/>
    <property type="match status" value="1"/>
</dbReference>
<feature type="domain" description="Methionyl/Leucyl tRNA synthetase" evidence="16">
    <location>
        <begin position="2"/>
        <end position="133"/>
    </location>
</feature>
<evidence type="ECO:0000313" key="18">
    <source>
        <dbReference type="EMBL" id="RKP37930.1"/>
    </source>
</evidence>
<dbReference type="FunFam" id="3.40.50.620:FF:000100">
    <property type="entry name" value="probable leucine--tRNA ligase, mitochondrial"/>
    <property type="match status" value="1"/>
</dbReference>
<gene>
    <name evidence="18" type="ORF">BJ085DRAFT_24923</name>
</gene>
<dbReference type="EC" id="6.1.1.4" evidence="4"/>
<dbReference type="Pfam" id="PF13603">
    <property type="entry name" value="tRNA-synt_1_2"/>
    <property type="match status" value="1"/>
</dbReference>
<dbReference type="SUPFAM" id="SSF52374">
    <property type="entry name" value="Nucleotidylyl transferase"/>
    <property type="match status" value="1"/>
</dbReference>
<dbReference type="AlphaFoldDB" id="A0A4P9ZYS3"/>
<dbReference type="InterPro" id="IPR009008">
    <property type="entry name" value="Val/Leu/Ile-tRNA-synth_edit"/>
</dbReference>
<accession>A0A4P9ZYS3</accession>
<keyword evidence="5 12" id="KW-0436">Ligase</keyword>
<dbReference type="PROSITE" id="PS00178">
    <property type="entry name" value="AA_TRNA_LIGASE_I"/>
    <property type="match status" value="1"/>
</dbReference>
<dbReference type="SUPFAM" id="SSF50677">
    <property type="entry name" value="ValRS/IleRS/LeuRS editing domain"/>
    <property type="match status" value="1"/>
</dbReference>
<evidence type="ECO:0000259" key="14">
    <source>
        <dbReference type="Pfam" id="PF00133"/>
    </source>
</evidence>
<evidence type="ECO:0000256" key="1">
    <source>
        <dbReference type="ARBA" id="ARBA00004305"/>
    </source>
</evidence>
<keyword evidence="6 12" id="KW-0547">Nucleotide-binding</keyword>
<dbReference type="InterPro" id="IPR002302">
    <property type="entry name" value="Leu-tRNA-ligase"/>
</dbReference>
<feature type="domain" description="Leucyl-tRNA synthetase editing" evidence="17">
    <location>
        <begin position="183"/>
        <end position="370"/>
    </location>
</feature>
<evidence type="ECO:0000256" key="8">
    <source>
        <dbReference type="ARBA" id="ARBA00022917"/>
    </source>
</evidence>
<dbReference type="GO" id="GO:0006429">
    <property type="term" value="P:leucyl-tRNA aminoacylation"/>
    <property type="evidence" value="ECO:0007669"/>
    <property type="project" value="InterPro"/>
</dbReference>
<evidence type="ECO:0000259" key="17">
    <source>
        <dbReference type="Pfam" id="PF13603"/>
    </source>
</evidence>
<dbReference type="EMBL" id="ML002428">
    <property type="protein sequence ID" value="RKP37930.1"/>
    <property type="molecule type" value="Genomic_DNA"/>
</dbReference>
<proteinExistence type="inferred from homology"/>
<evidence type="ECO:0000256" key="9">
    <source>
        <dbReference type="ARBA" id="ARBA00023146"/>
    </source>
</evidence>
<dbReference type="SUPFAM" id="SSF47323">
    <property type="entry name" value="Anticodon-binding domain of a subclass of class I aminoacyl-tRNA synthetases"/>
    <property type="match status" value="1"/>
</dbReference>
<dbReference type="InterPro" id="IPR025709">
    <property type="entry name" value="Leu_tRNA-synth_edit"/>
</dbReference>
<evidence type="ECO:0000256" key="3">
    <source>
        <dbReference type="ARBA" id="ARBA00005594"/>
    </source>
</evidence>
<dbReference type="GO" id="GO:0002161">
    <property type="term" value="F:aminoacyl-tRNA deacylase activity"/>
    <property type="evidence" value="ECO:0007669"/>
    <property type="project" value="InterPro"/>
</dbReference>